<dbReference type="InterPro" id="IPR006439">
    <property type="entry name" value="HAD-SF_hydro_IA"/>
</dbReference>
<dbReference type="NCBIfam" id="TIGR01509">
    <property type="entry name" value="HAD-SF-IA-v3"/>
    <property type="match status" value="1"/>
</dbReference>
<name>A0A6J7FYG2_9ZZZZ</name>
<dbReference type="NCBIfam" id="TIGR02247">
    <property type="entry name" value="HAD-1A3-hyp"/>
    <property type="match status" value="1"/>
</dbReference>
<evidence type="ECO:0000313" key="2">
    <source>
        <dbReference type="EMBL" id="CAB4836385.1"/>
    </source>
</evidence>
<evidence type="ECO:0000256" key="1">
    <source>
        <dbReference type="ARBA" id="ARBA00022990"/>
    </source>
</evidence>
<dbReference type="InterPro" id="IPR023214">
    <property type="entry name" value="HAD_sf"/>
</dbReference>
<dbReference type="SFLD" id="SFLDS00003">
    <property type="entry name" value="Haloacid_Dehalogenase"/>
    <property type="match status" value="1"/>
</dbReference>
<dbReference type="InterPro" id="IPR011945">
    <property type="entry name" value="HAD-SF_ppase_IA/epoxid_hydro_N"/>
</dbReference>
<dbReference type="Pfam" id="PF00702">
    <property type="entry name" value="Hydrolase"/>
    <property type="match status" value="1"/>
</dbReference>
<accession>A0A6J7FYG2</accession>
<dbReference type="SFLD" id="SFLDG01129">
    <property type="entry name" value="C1.5:_HAD__Beta-PGM__Phosphata"/>
    <property type="match status" value="1"/>
</dbReference>
<dbReference type="PANTHER" id="PTHR47829:SF1">
    <property type="entry name" value="HAD FAMILY PHOSPHATASE"/>
    <property type="match status" value="1"/>
</dbReference>
<organism evidence="3">
    <name type="scientific">freshwater metagenome</name>
    <dbReference type="NCBI Taxonomy" id="449393"/>
    <lineage>
        <taxon>unclassified sequences</taxon>
        <taxon>metagenomes</taxon>
        <taxon>ecological metagenomes</taxon>
    </lineage>
</organism>
<dbReference type="InterPro" id="IPR023198">
    <property type="entry name" value="PGP-like_dom2"/>
</dbReference>
<dbReference type="Gene3D" id="3.40.50.1000">
    <property type="entry name" value="HAD superfamily/HAD-like"/>
    <property type="match status" value="1"/>
</dbReference>
<reference evidence="3" key="1">
    <citation type="submission" date="2020-05" db="EMBL/GenBank/DDBJ databases">
        <authorList>
            <person name="Chiriac C."/>
            <person name="Salcher M."/>
            <person name="Ghai R."/>
            <person name="Kavagutti S V."/>
        </authorList>
    </citation>
    <scope>NUCLEOTIDE SEQUENCE</scope>
</reference>
<dbReference type="PRINTS" id="PR00413">
    <property type="entry name" value="HADHALOGNASE"/>
</dbReference>
<evidence type="ECO:0000313" key="3">
    <source>
        <dbReference type="EMBL" id="CAB4897650.1"/>
    </source>
</evidence>
<gene>
    <name evidence="2" type="ORF">UFOPK3139_02839</name>
    <name evidence="3" type="ORF">UFOPK3543_00674</name>
</gene>
<dbReference type="AlphaFoldDB" id="A0A6J7FYG2"/>
<dbReference type="SUPFAM" id="SSF56784">
    <property type="entry name" value="HAD-like"/>
    <property type="match status" value="1"/>
</dbReference>
<protein>
    <submittedName>
        <fullName evidence="3">Unannotated protein</fullName>
    </submittedName>
</protein>
<dbReference type="Gene3D" id="1.10.150.240">
    <property type="entry name" value="Putative phosphatase, domain 2"/>
    <property type="match status" value="1"/>
</dbReference>
<sequence length="207" mass="22173">MRFVRAVLFDIGGVLVASPFAGFASYERSVGLPAGSIRRINSTNPDDNAWARFERGGIDLEAFCNAFEREAATLGLTVDARSVLASMRGGVVPAMVRALGRVHATLLTALLTNNLAPMDRTGELASVLLPHVDVVIESAVVGVRKPDPAFFRLACDALEVEPVDCVFLDDLGVNCKAARQLGMHTIKVVESIDALAELEDVLGLQLR</sequence>
<proteinExistence type="predicted"/>
<dbReference type="InterPro" id="IPR052898">
    <property type="entry name" value="ACAD10-like"/>
</dbReference>
<dbReference type="EMBL" id="CAFABA010000170">
    <property type="protein sequence ID" value="CAB4836385.1"/>
    <property type="molecule type" value="Genomic_DNA"/>
</dbReference>
<dbReference type="PANTHER" id="PTHR47829">
    <property type="entry name" value="HYDROLASE, PUTATIVE (AFU_ORTHOLOGUE AFUA_1G12880)-RELATED"/>
    <property type="match status" value="1"/>
</dbReference>
<dbReference type="EMBL" id="CAFBMH010000016">
    <property type="protein sequence ID" value="CAB4897650.1"/>
    <property type="molecule type" value="Genomic_DNA"/>
</dbReference>
<keyword evidence="1" id="KW-0007">Acetylation</keyword>
<dbReference type="InterPro" id="IPR036412">
    <property type="entry name" value="HAD-like_sf"/>
</dbReference>
<dbReference type="CDD" id="cd02603">
    <property type="entry name" value="HAD_sEH-N_like"/>
    <property type="match status" value="1"/>
</dbReference>